<comment type="similarity">
    <text evidence="1">Belongs to the glycosyl hydrolase 25 family.</text>
</comment>
<dbReference type="InterPro" id="IPR002053">
    <property type="entry name" value="Glyco_hydro_25"/>
</dbReference>
<evidence type="ECO:0000256" key="3">
    <source>
        <dbReference type="SAM" id="SignalP"/>
    </source>
</evidence>
<evidence type="ECO:0000256" key="1">
    <source>
        <dbReference type="ARBA" id="ARBA00010646"/>
    </source>
</evidence>
<dbReference type="SUPFAM" id="SSF51445">
    <property type="entry name" value="(Trans)glycosidases"/>
    <property type="match status" value="1"/>
</dbReference>
<dbReference type="GO" id="GO:0009253">
    <property type="term" value="P:peptidoglycan catabolic process"/>
    <property type="evidence" value="ECO:0007669"/>
    <property type="project" value="InterPro"/>
</dbReference>
<keyword evidence="5" id="KW-1185">Reference proteome</keyword>
<dbReference type="PANTHER" id="PTHR23208">
    <property type="entry name" value="LYSOZYME PROTEIN"/>
    <property type="match status" value="1"/>
</dbReference>
<dbReference type="Proteomes" id="UP000265618">
    <property type="component" value="Unassembled WGS sequence"/>
</dbReference>
<dbReference type="OrthoDB" id="2251794at2759"/>
<keyword evidence="2 3" id="KW-0732">Signal</keyword>
<protein>
    <submittedName>
        <fullName evidence="4">Uncharacterized protein</fullName>
    </submittedName>
</protein>
<gene>
    <name evidence="4" type="ORF">KIPB_008819</name>
</gene>
<name>A0A9K3D2Y7_9EUKA</name>
<dbReference type="InterPro" id="IPR051595">
    <property type="entry name" value="GH25_Enzymes"/>
</dbReference>
<dbReference type="AlphaFoldDB" id="A0A9K3D2Y7"/>
<dbReference type="Gene3D" id="3.20.20.80">
    <property type="entry name" value="Glycosidases"/>
    <property type="match status" value="1"/>
</dbReference>
<dbReference type="PROSITE" id="PS51904">
    <property type="entry name" value="GLYCOSYL_HYDROL_F25_2"/>
    <property type="match status" value="1"/>
</dbReference>
<comment type="caution">
    <text evidence="4">The sequence shown here is derived from an EMBL/GenBank/DDBJ whole genome shotgun (WGS) entry which is preliminary data.</text>
</comment>
<proteinExistence type="inferred from homology"/>
<dbReference type="PANTHER" id="PTHR23208:SF36">
    <property type="entry name" value="LYSOZYME-RELATED"/>
    <property type="match status" value="1"/>
</dbReference>
<feature type="signal peptide" evidence="3">
    <location>
        <begin position="1"/>
        <end position="21"/>
    </location>
</feature>
<feature type="chain" id="PRO_5039906706" evidence="3">
    <location>
        <begin position="22"/>
        <end position="187"/>
    </location>
</feature>
<dbReference type="GO" id="GO:0003796">
    <property type="term" value="F:lysozyme activity"/>
    <property type="evidence" value="ECO:0007669"/>
    <property type="project" value="InterPro"/>
</dbReference>
<evidence type="ECO:0000313" key="4">
    <source>
        <dbReference type="EMBL" id="GIQ86888.1"/>
    </source>
</evidence>
<dbReference type="GO" id="GO:0016998">
    <property type="term" value="P:cell wall macromolecule catabolic process"/>
    <property type="evidence" value="ECO:0007669"/>
    <property type="project" value="InterPro"/>
</dbReference>
<dbReference type="GO" id="GO:0007165">
    <property type="term" value="P:signal transduction"/>
    <property type="evidence" value="ECO:0007669"/>
    <property type="project" value="TreeGrafter"/>
</dbReference>
<reference evidence="4 5" key="1">
    <citation type="journal article" date="2018" name="PLoS ONE">
        <title>The draft genome of Kipferlia bialata reveals reductive genome evolution in fornicate parasites.</title>
        <authorList>
            <person name="Tanifuji G."/>
            <person name="Takabayashi S."/>
            <person name="Kume K."/>
            <person name="Takagi M."/>
            <person name="Nakayama T."/>
            <person name="Kamikawa R."/>
            <person name="Inagaki Y."/>
            <person name="Hashimoto T."/>
        </authorList>
    </citation>
    <scope>NUCLEOTIDE SEQUENCE [LARGE SCALE GENOMIC DNA]</scope>
    <source>
        <strain evidence="4">NY0173</strain>
    </source>
</reference>
<sequence>MHCGLLCLALCVCLCVIGVSARATHGFEISYYQGHVTQDTFDCLNDEGMKFGLFQAQRFNGKYNPYLKDDIARSKASGIKTNDVYIMPDTTQDPRDQIAATIETMKSEGVLDDNMIWIDVENSDYWFPSYDDNIQFMKDMVEEGRKQWSGCSWLFGQDCIGMLTSAAEWDAITNSTEDAFFADMELW</sequence>
<evidence type="ECO:0000313" key="5">
    <source>
        <dbReference type="Proteomes" id="UP000265618"/>
    </source>
</evidence>
<dbReference type="InterPro" id="IPR017853">
    <property type="entry name" value="GH"/>
</dbReference>
<accession>A0A9K3D2Y7</accession>
<organism evidence="4 5">
    <name type="scientific">Kipferlia bialata</name>
    <dbReference type="NCBI Taxonomy" id="797122"/>
    <lineage>
        <taxon>Eukaryota</taxon>
        <taxon>Metamonada</taxon>
        <taxon>Carpediemonas-like organisms</taxon>
        <taxon>Kipferlia</taxon>
    </lineage>
</organism>
<dbReference type="EMBL" id="BDIP01002827">
    <property type="protein sequence ID" value="GIQ86888.1"/>
    <property type="molecule type" value="Genomic_DNA"/>
</dbReference>
<evidence type="ECO:0000256" key="2">
    <source>
        <dbReference type="ARBA" id="ARBA00022729"/>
    </source>
</evidence>